<feature type="compositionally biased region" description="Basic and acidic residues" evidence="1">
    <location>
        <begin position="16"/>
        <end position="28"/>
    </location>
</feature>
<dbReference type="RefSeq" id="WP_114450965.1">
    <property type="nucleotide sequence ID" value="NZ_QPJC01000001.1"/>
</dbReference>
<evidence type="ECO:0000313" key="2">
    <source>
        <dbReference type="EMBL" id="RCW46678.1"/>
    </source>
</evidence>
<feature type="region of interest" description="Disordered" evidence="1">
    <location>
        <begin position="130"/>
        <end position="164"/>
    </location>
</feature>
<comment type="caution">
    <text evidence="2">The sequence shown here is derived from an EMBL/GenBank/DDBJ whole genome shotgun (WGS) entry which is preliminary data.</text>
</comment>
<dbReference type="AlphaFoldDB" id="A0A368VWU7"/>
<accession>A0A368VWU7</accession>
<sequence>MDSDFPGRGRTHGRRRPLDAAELIDHRTGPVRKAPTDAGTGRHARQPGTSGEHDTATLPQPPSPPRALHVTGVLLTVLALCGGTATTSLILQRSSTNSPARPAVRAEPITGAQALRPDLLHSVRLPLAAERHSGRESGSLRLDDLLGRSHPEPGSAHGLGQANPLAGTPRSAALLVTEFHRLLGTDPGRAMGLVSPELLATQRTDVVQAWHALDSVRTQGTRPRRDGSVVATLTAEHPDGRRVVLRHLFTVNMGTSPYITGIELLAAKHT</sequence>
<proteinExistence type="predicted"/>
<keyword evidence="3" id="KW-1185">Reference proteome</keyword>
<organism evidence="2 3">
    <name type="scientific">Halopolyspora algeriensis</name>
    <dbReference type="NCBI Taxonomy" id="1500506"/>
    <lineage>
        <taxon>Bacteria</taxon>
        <taxon>Bacillati</taxon>
        <taxon>Actinomycetota</taxon>
        <taxon>Actinomycetes</taxon>
        <taxon>Actinomycetes incertae sedis</taxon>
        <taxon>Halopolyspora</taxon>
    </lineage>
</organism>
<evidence type="ECO:0000256" key="1">
    <source>
        <dbReference type="SAM" id="MobiDB-lite"/>
    </source>
</evidence>
<reference evidence="2 3" key="1">
    <citation type="submission" date="2018-07" db="EMBL/GenBank/DDBJ databases">
        <title>Genomic Encyclopedia of Type Strains, Phase III (KMG-III): the genomes of soil and plant-associated and newly described type strains.</title>
        <authorList>
            <person name="Whitman W."/>
        </authorList>
    </citation>
    <scope>NUCLEOTIDE SEQUENCE [LARGE SCALE GENOMIC DNA]</scope>
    <source>
        <strain evidence="2 3">CECT 8575</strain>
    </source>
</reference>
<dbReference type="OrthoDB" id="3684083at2"/>
<name>A0A368VWU7_9ACTN</name>
<dbReference type="EMBL" id="QPJC01000001">
    <property type="protein sequence ID" value="RCW46678.1"/>
    <property type="molecule type" value="Genomic_DNA"/>
</dbReference>
<protein>
    <submittedName>
        <fullName evidence="2">Uncharacterized protein</fullName>
    </submittedName>
</protein>
<feature type="compositionally biased region" description="Basic and acidic residues" evidence="1">
    <location>
        <begin position="141"/>
        <end position="151"/>
    </location>
</feature>
<gene>
    <name evidence="2" type="ORF">DFQ14_10114</name>
</gene>
<dbReference type="Proteomes" id="UP000253495">
    <property type="component" value="Unassembled WGS sequence"/>
</dbReference>
<feature type="region of interest" description="Disordered" evidence="1">
    <location>
        <begin position="1"/>
        <end position="64"/>
    </location>
</feature>
<evidence type="ECO:0000313" key="3">
    <source>
        <dbReference type="Proteomes" id="UP000253495"/>
    </source>
</evidence>